<organism evidence="5 6">
    <name type="scientific">Dolichospermum planctonicum</name>
    <dbReference type="NCBI Taxonomy" id="136072"/>
    <lineage>
        <taxon>Bacteria</taxon>
        <taxon>Bacillati</taxon>
        <taxon>Cyanobacteriota</taxon>
        <taxon>Cyanophyceae</taxon>
        <taxon>Nostocales</taxon>
        <taxon>Aphanizomenonaceae</taxon>
        <taxon>Dolichospermum</taxon>
    </lineage>
</organism>
<keyword evidence="1 5" id="KW-0808">Transferase</keyword>
<dbReference type="SUPFAM" id="SSF69593">
    <property type="entry name" value="Glycerol-3-phosphate (1)-acyltransferase"/>
    <property type="match status" value="1"/>
</dbReference>
<gene>
    <name evidence="5" type="ORF">NIES80_03710</name>
</gene>
<evidence type="ECO:0000256" key="2">
    <source>
        <dbReference type="ARBA" id="ARBA00023315"/>
    </source>
</evidence>
<dbReference type="PANTHER" id="PTHR10434">
    <property type="entry name" value="1-ACYL-SN-GLYCEROL-3-PHOSPHATE ACYLTRANSFERASE"/>
    <property type="match status" value="1"/>
</dbReference>
<evidence type="ECO:0000313" key="5">
    <source>
        <dbReference type="EMBL" id="GCL40682.1"/>
    </source>
</evidence>
<dbReference type="Pfam" id="PF01553">
    <property type="entry name" value="Acyltransferase"/>
    <property type="match status" value="1"/>
</dbReference>
<protein>
    <submittedName>
        <fullName evidence="5">Phospholipid/glycerol acyltransferase</fullName>
    </submittedName>
</protein>
<evidence type="ECO:0000256" key="1">
    <source>
        <dbReference type="ARBA" id="ARBA00022679"/>
    </source>
</evidence>
<dbReference type="GO" id="GO:0006654">
    <property type="term" value="P:phosphatidic acid biosynthetic process"/>
    <property type="evidence" value="ECO:0007669"/>
    <property type="project" value="TreeGrafter"/>
</dbReference>
<dbReference type="SMART" id="SM00563">
    <property type="entry name" value="PlsC"/>
    <property type="match status" value="1"/>
</dbReference>
<name>A0A480A841_9CYAN</name>
<dbReference type="Proteomes" id="UP000299367">
    <property type="component" value="Unassembled WGS sequence"/>
</dbReference>
<dbReference type="RefSeq" id="WP_137906500.1">
    <property type="nucleotide sequence ID" value="NZ_BJCF01000002.1"/>
</dbReference>
<feature type="domain" description="Phospholipid/glycerol acyltransferase" evidence="4">
    <location>
        <begin position="77"/>
        <end position="200"/>
    </location>
</feature>
<dbReference type="OrthoDB" id="9803035at2"/>
<dbReference type="AlphaFoldDB" id="A0A480A841"/>
<sequence length="300" mass="33537">MIKSDSASTTRHSQTINKSVSSHLNSARRPLIAHSIPGISPWLIPLGYFIGRYIILPSFFRQIKITGLENIPKSGPVILAPTHRSRWDSLVLPYAAGRHLTGRDMRFMVTIDECQGLQGWFILRMGGFPVNTQRPAIATLRHTIELMQQGEMLVIYPEGDIHRDGQVHLLKPGIARLALNAESKYPGLGIKVIPVSIQYSESYPHWGADVNIRIDEPIKVTDYLNGNFKLEAKRLTADLTHQLKQLSQESGVRRNIEPENSSPASPPSPCYTSTTSRVQSNYQFPVIKFAHIQGSVVNNL</sequence>
<proteinExistence type="predicted"/>
<feature type="region of interest" description="Disordered" evidence="3">
    <location>
        <begin position="1"/>
        <end position="21"/>
    </location>
</feature>
<dbReference type="PANTHER" id="PTHR10434:SF11">
    <property type="entry name" value="1-ACYL-SN-GLYCEROL-3-PHOSPHATE ACYLTRANSFERASE"/>
    <property type="match status" value="1"/>
</dbReference>
<reference evidence="6" key="1">
    <citation type="submission" date="2019-02" db="EMBL/GenBank/DDBJ databases">
        <title>Draft genome sequence of Dolichospermum planctonicum NIES-80.</title>
        <authorList>
            <person name="Yamaguchi H."/>
            <person name="Suzuki S."/>
            <person name="Kawachi M."/>
        </authorList>
    </citation>
    <scope>NUCLEOTIDE SEQUENCE [LARGE SCALE GENOMIC DNA]</scope>
    <source>
        <strain evidence="6">NIES-80</strain>
    </source>
</reference>
<dbReference type="EMBL" id="BJCF01000002">
    <property type="protein sequence ID" value="GCL40682.1"/>
    <property type="molecule type" value="Genomic_DNA"/>
</dbReference>
<evidence type="ECO:0000259" key="4">
    <source>
        <dbReference type="SMART" id="SM00563"/>
    </source>
</evidence>
<accession>A0A480A841</accession>
<dbReference type="InterPro" id="IPR002123">
    <property type="entry name" value="Plipid/glycerol_acylTrfase"/>
</dbReference>
<keyword evidence="2 5" id="KW-0012">Acyltransferase</keyword>
<feature type="region of interest" description="Disordered" evidence="3">
    <location>
        <begin position="246"/>
        <end position="274"/>
    </location>
</feature>
<evidence type="ECO:0000313" key="6">
    <source>
        <dbReference type="Proteomes" id="UP000299367"/>
    </source>
</evidence>
<dbReference type="GO" id="GO:0003841">
    <property type="term" value="F:1-acylglycerol-3-phosphate O-acyltransferase activity"/>
    <property type="evidence" value="ECO:0007669"/>
    <property type="project" value="TreeGrafter"/>
</dbReference>
<evidence type="ECO:0000256" key="3">
    <source>
        <dbReference type="SAM" id="MobiDB-lite"/>
    </source>
</evidence>
<dbReference type="CDD" id="cd07989">
    <property type="entry name" value="LPLAT_AGPAT-like"/>
    <property type="match status" value="1"/>
</dbReference>
<comment type="caution">
    <text evidence="5">The sequence shown here is derived from an EMBL/GenBank/DDBJ whole genome shotgun (WGS) entry which is preliminary data.</text>
</comment>